<proteinExistence type="predicted"/>
<evidence type="ECO:0000313" key="2">
    <source>
        <dbReference type="EMBL" id="KAG2393573.1"/>
    </source>
</evidence>
<organism evidence="2 3">
    <name type="scientific">Naegleria lovaniensis</name>
    <name type="common">Amoeba</name>
    <dbReference type="NCBI Taxonomy" id="51637"/>
    <lineage>
        <taxon>Eukaryota</taxon>
        <taxon>Discoba</taxon>
        <taxon>Heterolobosea</taxon>
        <taxon>Tetramitia</taxon>
        <taxon>Eutetramitia</taxon>
        <taxon>Vahlkampfiidae</taxon>
        <taxon>Naegleria</taxon>
    </lineage>
</organism>
<gene>
    <name evidence="2" type="ORF">C9374_007104</name>
</gene>
<accession>A0AA88GYW4</accession>
<reference evidence="2 3" key="1">
    <citation type="journal article" date="2018" name="BMC Genomics">
        <title>The genome of Naegleria lovaniensis, the basis for a comparative approach to unravel pathogenicity factors of the human pathogenic amoeba N. fowleri.</title>
        <authorList>
            <person name="Liechti N."/>
            <person name="Schurch N."/>
            <person name="Bruggmann R."/>
            <person name="Wittwer M."/>
        </authorList>
    </citation>
    <scope>NUCLEOTIDE SEQUENCE [LARGE SCALE GENOMIC DNA]</scope>
    <source>
        <strain evidence="2 3">ATCC 30569</strain>
    </source>
</reference>
<dbReference type="EMBL" id="PYSW02000002">
    <property type="protein sequence ID" value="KAG2393573.1"/>
    <property type="molecule type" value="Genomic_DNA"/>
</dbReference>
<dbReference type="GeneID" id="68099558"/>
<protein>
    <submittedName>
        <fullName evidence="2">Uncharacterized protein</fullName>
    </submittedName>
</protein>
<feature type="coiled-coil region" evidence="1">
    <location>
        <begin position="195"/>
        <end position="222"/>
    </location>
</feature>
<dbReference type="RefSeq" id="XP_044555467.1">
    <property type="nucleotide sequence ID" value="XM_044697039.1"/>
</dbReference>
<name>A0AA88GYW4_NAELO</name>
<sequence length="470" mass="55114">MNRMLTLYYPLLEFAFSELQIESSFIIKACGMMGLSWIFADHLLLRFGVNQVILLRYHPTVLKHSKVLQHFDQQCTQHYERSFLEFGNVRVYRKSTKIGHHDDGECSIMTSSSTSGSNIENRGDDGANPMEYKYGQHIYREHAYSILYHHVFTRRGLKAIFNSSFLGLKVVMYLAKQGMQAVNELYFEDDEIELKISNEERIQQVRQALEQIETQISNIQNEAPIKNPDWIISVMSLFRVNGNEEDETNANQQHVDALEEMKSVLINELESLQLVEEYFPMHSTHYRHEKSPSHYMVPNLNWLLSKFLFSPIKTRRMFSLVDEIYGISEEKRRSNIFKHGFTYRMLSVALFALCSYLTESIANLEIFSFKQKIMMYGISMILQWSLIYHPLKTIATNVMYDESPFLDAEKKRQSNKNAKDGWWEENISRTFSTWYQCANDIYKDQGIIGFFRASHVGVVLQMISNWRNSK</sequence>
<keyword evidence="1" id="KW-0175">Coiled coil</keyword>
<evidence type="ECO:0000313" key="3">
    <source>
        <dbReference type="Proteomes" id="UP000816034"/>
    </source>
</evidence>
<dbReference type="Proteomes" id="UP000816034">
    <property type="component" value="Unassembled WGS sequence"/>
</dbReference>
<dbReference type="AlphaFoldDB" id="A0AA88GYW4"/>
<evidence type="ECO:0000256" key="1">
    <source>
        <dbReference type="SAM" id="Coils"/>
    </source>
</evidence>
<keyword evidence="3" id="KW-1185">Reference proteome</keyword>
<comment type="caution">
    <text evidence="2">The sequence shown here is derived from an EMBL/GenBank/DDBJ whole genome shotgun (WGS) entry which is preliminary data.</text>
</comment>